<sequence>MTQPADMSGYRLLAELAEDWGWDDLSAVVFPGHLPDRIVLAALNAHARIFWNDPLHTYIFGRPEHLYLRFGPCPDSARCGCGTNHPEAIDTPTPHPVTFIDFT</sequence>
<dbReference type="CDD" id="cd00347">
    <property type="entry name" value="Flavin_utilizing_monoxygenases"/>
    <property type="match status" value="1"/>
</dbReference>
<gene>
    <name evidence="1" type="ORF">D8771_20055</name>
</gene>
<proteinExistence type="predicted"/>
<dbReference type="EMBL" id="RCIY01000065">
    <property type="protein sequence ID" value="TGG81677.1"/>
    <property type="molecule type" value="Genomic_DNA"/>
</dbReference>
<organism evidence="1 2">
    <name type="scientific">Streptomyces albus</name>
    <dbReference type="NCBI Taxonomy" id="1888"/>
    <lineage>
        <taxon>Bacteria</taxon>
        <taxon>Bacillati</taxon>
        <taxon>Actinomycetota</taxon>
        <taxon>Actinomycetes</taxon>
        <taxon>Kitasatosporales</taxon>
        <taxon>Streptomycetaceae</taxon>
        <taxon>Streptomyces</taxon>
    </lineage>
</organism>
<reference evidence="1 2" key="1">
    <citation type="submission" date="2018-10" db="EMBL/GenBank/DDBJ databases">
        <title>Isolation of pseudouridimycin from Streptomyces albus DSM 40763.</title>
        <authorList>
            <person name="Rosenqvist P."/>
            <person name="Metsae-Ketelae M."/>
            <person name="Virta P."/>
        </authorList>
    </citation>
    <scope>NUCLEOTIDE SEQUENCE [LARGE SCALE GENOMIC DNA]</scope>
    <source>
        <strain evidence="1 2">DSM 40763</strain>
    </source>
</reference>
<evidence type="ECO:0000313" key="2">
    <source>
        <dbReference type="Proteomes" id="UP000298111"/>
    </source>
</evidence>
<evidence type="ECO:0000313" key="1">
    <source>
        <dbReference type="EMBL" id="TGG81677.1"/>
    </source>
</evidence>
<accession>A0A8H1LG85</accession>
<dbReference type="AlphaFoldDB" id="A0A8H1LG85"/>
<name>A0A8H1LG85_9ACTN</name>
<protein>
    <submittedName>
        <fullName evidence="1">LLM class flavin-dependent oxidoreductase</fullName>
    </submittedName>
</protein>
<dbReference type="Proteomes" id="UP000298111">
    <property type="component" value="Unassembled WGS sequence"/>
</dbReference>
<comment type="caution">
    <text evidence="1">The sequence shown here is derived from an EMBL/GenBank/DDBJ whole genome shotgun (WGS) entry which is preliminary data.</text>
</comment>
<dbReference type="RefSeq" id="WP_016471828.1">
    <property type="nucleotide sequence ID" value="NZ_CP103060.1"/>
</dbReference>
<dbReference type="GeneID" id="75182341"/>